<name>A0ABT0ZF63_9ACTN</name>
<dbReference type="RefSeq" id="WP_252425523.1">
    <property type="nucleotide sequence ID" value="NZ_JAMWMR010000012.1"/>
</dbReference>
<reference evidence="2 3" key="1">
    <citation type="submission" date="2022-05" db="EMBL/GenBank/DDBJ databases">
        <title>Streptomyces sp. nov. RY43-2 isolated from soil of a peat swamp forest.</title>
        <authorList>
            <person name="Kanchanasin P."/>
            <person name="Tanasupawat S."/>
            <person name="Phongsopitanun W."/>
        </authorList>
    </citation>
    <scope>NUCLEOTIDE SEQUENCE [LARGE SCALE GENOMIC DNA]</scope>
    <source>
        <strain evidence="2 3">RY43-2</strain>
    </source>
</reference>
<evidence type="ECO:0000256" key="1">
    <source>
        <dbReference type="SAM" id="Phobius"/>
    </source>
</evidence>
<sequence>MRTTPRRTGAIRLWRWRANPLKRRSDRVEGWIILTTWLVALLTGVLGGLATTVAVEHGLAARRAGTHRVTAALTQDATASAQAGAVHTDGGAWAKVRWKAPDGSPRTAVTRVDADLKAGAPVTLWTDRSGEMVPRPATAEQTRTEARLVGALVGLSAAGGVLVCGRLVRARLERQRMADWDHEWELVEPRWRRTPG</sequence>
<evidence type="ECO:0008006" key="4">
    <source>
        <dbReference type="Google" id="ProtNLM"/>
    </source>
</evidence>
<feature type="transmembrane region" description="Helical" evidence="1">
    <location>
        <begin position="148"/>
        <end position="168"/>
    </location>
</feature>
<keyword evidence="3" id="KW-1185">Reference proteome</keyword>
<dbReference type="Proteomes" id="UP001523219">
    <property type="component" value="Unassembled WGS sequence"/>
</dbReference>
<dbReference type="InterPro" id="IPR039708">
    <property type="entry name" value="MT1774/Rv1733c-like"/>
</dbReference>
<gene>
    <name evidence="2" type="ORF">NGF19_15715</name>
</gene>
<accession>A0ABT0ZF63</accession>
<dbReference type="PANTHER" id="PTHR42305:SF1">
    <property type="entry name" value="MEMBRANE PROTEIN RV1733C-RELATED"/>
    <property type="match status" value="1"/>
</dbReference>
<organism evidence="2 3">
    <name type="scientific">Streptomyces macrolidinus</name>
    <dbReference type="NCBI Taxonomy" id="2952607"/>
    <lineage>
        <taxon>Bacteria</taxon>
        <taxon>Bacillati</taxon>
        <taxon>Actinomycetota</taxon>
        <taxon>Actinomycetes</taxon>
        <taxon>Kitasatosporales</taxon>
        <taxon>Streptomycetaceae</taxon>
        <taxon>Streptomyces</taxon>
    </lineage>
</organism>
<keyword evidence="1" id="KW-0472">Membrane</keyword>
<dbReference type="EMBL" id="JAMWMR010000012">
    <property type="protein sequence ID" value="MCN9242221.1"/>
    <property type="molecule type" value="Genomic_DNA"/>
</dbReference>
<evidence type="ECO:0000313" key="3">
    <source>
        <dbReference type="Proteomes" id="UP001523219"/>
    </source>
</evidence>
<proteinExistence type="predicted"/>
<comment type="caution">
    <text evidence="2">The sequence shown here is derived from an EMBL/GenBank/DDBJ whole genome shotgun (WGS) entry which is preliminary data.</text>
</comment>
<keyword evidence="1" id="KW-1133">Transmembrane helix</keyword>
<protein>
    <recommendedName>
        <fullName evidence="4">Integral membrane protein</fullName>
    </recommendedName>
</protein>
<dbReference type="PANTHER" id="PTHR42305">
    <property type="entry name" value="MEMBRANE PROTEIN RV1733C-RELATED"/>
    <property type="match status" value="1"/>
</dbReference>
<keyword evidence="1" id="KW-0812">Transmembrane</keyword>
<feature type="transmembrane region" description="Helical" evidence="1">
    <location>
        <begin position="31"/>
        <end position="55"/>
    </location>
</feature>
<evidence type="ECO:0000313" key="2">
    <source>
        <dbReference type="EMBL" id="MCN9242221.1"/>
    </source>
</evidence>